<dbReference type="AlphaFoldDB" id="A0AAE0FDK9"/>
<feature type="region of interest" description="Disordered" evidence="2">
    <location>
        <begin position="233"/>
        <end position="273"/>
    </location>
</feature>
<dbReference type="Proteomes" id="UP001190700">
    <property type="component" value="Unassembled WGS sequence"/>
</dbReference>
<feature type="compositionally biased region" description="Low complexity" evidence="2">
    <location>
        <begin position="385"/>
        <end position="395"/>
    </location>
</feature>
<organism evidence="3 4">
    <name type="scientific">Cymbomonas tetramitiformis</name>
    <dbReference type="NCBI Taxonomy" id="36881"/>
    <lineage>
        <taxon>Eukaryota</taxon>
        <taxon>Viridiplantae</taxon>
        <taxon>Chlorophyta</taxon>
        <taxon>Pyramimonadophyceae</taxon>
        <taxon>Pyramimonadales</taxon>
        <taxon>Pyramimonadaceae</taxon>
        <taxon>Cymbomonas</taxon>
    </lineage>
</organism>
<protein>
    <submittedName>
        <fullName evidence="3">Uncharacterized protein</fullName>
    </submittedName>
</protein>
<feature type="compositionally biased region" description="Low complexity" evidence="2">
    <location>
        <begin position="428"/>
        <end position="457"/>
    </location>
</feature>
<accession>A0AAE0FDK9</accession>
<dbReference type="EMBL" id="LGRX02020048">
    <property type="protein sequence ID" value="KAK3257857.1"/>
    <property type="molecule type" value="Genomic_DNA"/>
</dbReference>
<evidence type="ECO:0000256" key="2">
    <source>
        <dbReference type="SAM" id="MobiDB-lite"/>
    </source>
</evidence>
<gene>
    <name evidence="3" type="ORF">CYMTET_33072</name>
</gene>
<feature type="region of interest" description="Disordered" evidence="2">
    <location>
        <begin position="428"/>
        <end position="473"/>
    </location>
</feature>
<feature type="non-terminal residue" evidence="3">
    <location>
        <position position="473"/>
    </location>
</feature>
<comment type="caution">
    <text evidence="3">The sequence shown here is derived from an EMBL/GenBank/DDBJ whole genome shotgun (WGS) entry which is preliminary data.</text>
</comment>
<name>A0AAE0FDK9_9CHLO</name>
<reference evidence="3 4" key="1">
    <citation type="journal article" date="2015" name="Genome Biol. Evol.">
        <title>Comparative Genomics of a Bacterivorous Green Alga Reveals Evolutionary Causalities and Consequences of Phago-Mixotrophic Mode of Nutrition.</title>
        <authorList>
            <person name="Burns J.A."/>
            <person name="Paasch A."/>
            <person name="Narechania A."/>
            <person name="Kim E."/>
        </authorList>
    </citation>
    <scope>NUCLEOTIDE SEQUENCE [LARGE SCALE GENOMIC DNA]</scope>
    <source>
        <strain evidence="3 4">PLY_AMNH</strain>
    </source>
</reference>
<proteinExistence type="predicted"/>
<feature type="region of interest" description="Disordered" evidence="2">
    <location>
        <begin position="379"/>
        <end position="415"/>
    </location>
</feature>
<feature type="coiled-coil region" evidence="1">
    <location>
        <begin position="15"/>
        <end position="71"/>
    </location>
</feature>
<evidence type="ECO:0000256" key="1">
    <source>
        <dbReference type="SAM" id="Coils"/>
    </source>
</evidence>
<keyword evidence="4" id="KW-1185">Reference proteome</keyword>
<evidence type="ECO:0000313" key="4">
    <source>
        <dbReference type="Proteomes" id="UP001190700"/>
    </source>
</evidence>
<keyword evidence="1" id="KW-0175">Coiled coil</keyword>
<evidence type="ECO:0000313" key="3">
    <source>
        <dbReference type="EMBL" id="KAK3257857.1"/>
    </source>
</evidence>
<sequence length="473" mass="51433">MNSATNSQNDFRFDVDDYQKQLARLRARRDELDASVEQRERETKKIGPYFAQRVKQRQAELETTAAASKERNRKLLAKVRLSEQLAYLAKWTGGLSLLFQLAILLSQSVCPLDVLNQSDAGQIDNIIDHTKEVDGDAARRKAAAQVDASRESYLSTIRRLYPHWKHKVELMTKAQAAAYENAVKASEHRRKQAAKAYEQELEDRSRLMHGHHAALQAHEQEGMEEYLRQESRIQLSSQEQAVSAARPSNAPVYYPPKLPSEPTPGAPPEPQTLATLLTSAGPIPYEPPPYPHLPPQQVPFPVANTFQHPGLVNAYGAPGRPGQPPQPQPPGYDAQLAAMFASLMQQQQQQQQQQMMMNPAAAAQLQAAMAAGQMPAWLPVPGSYPQPHGQHPGQPAATPPGQLAHQVPASIPPSQVMPGVAAAMAAAQMAHPGQAPQTRASAPAAPVSGAAQAGPPVSRGLTEKDLQEALAAQ</sequence>
<feature type="compositionally biased region" description="Pro residues" evidence="2">
    <location>
        <begin position="253"/>
        <end position="270"/>
    </location>
</feature>